<gene>
    <name evidence="2" type="ORF">GCM10010145_16010</name>
</gene>
<evidence type="ECO:0000256" key="1">
    <source>
        <dbReference type="SAM" id="MobiDB-lite"/>
    </source>
</evidence>
<sequence>MHASSPGACPLAPGGNGEAGRQLSGRLAGGRVPQWSLHRRRFRVRTPLDDPSTGEHDDLVHGPPVRPGRRIRRSLRGRRR</sequence>
<accession>A0A918B9F9</accession>
<reference evidence="2" key="1">
    <citation type="journal article" date="2014" name="Int. J. Syst. Evol. Microbiol.">
        <title>Complete genome sequence of Corynebacterium casei LMG S-19264T (=DSM 44701T), isolated from a smear-ripened cheese.</title>
        <authorList>
            <consortium name="US DOE Joint Genome Institute (JGI-PGF)"/>
            <person name="Walter F."/>
            <person name="Albersmeier A."/>
            <person name="Kalinowski J."/>
            <person name="Ruckert C."/>
        </authorList>
    </citation>
    <scope>NUCLEOTIDE SEQUENCE</scope>
    <source>
        <strain evidence="2">JCM 3131</strain>
    </source>
</reference>
<organism evidence="2 3">
    <name type="scientific">Streptomyces ruber</name>
    <dbReference type="NCBI Taxonomy" id="83378"/>
    <lineage>
        <taxon>Bacteria</taxon>
        <taxon>Bacillati</taxon>
        <taxon>Actinomycetota</taxon>
        <taxon>Actinomycetes</taxon>
        <taxon>Kitasatosporales</taxon>
        <taxon>Streptomycetaceae</taxon>
        <taxon>Streptomyces</taxon>
    </lineage>
</organism>
<proteinExistence type="predicted"/>
<feature type="compositionally biased region" description="Basic residues" evidence="1">
    <location>
        <begin position="67"/>
        <end position="80"/>
    </location>
</feature>
<comment type="caution">
    <text evidence="2">The sequence shown here is derived from an EMBL/GenBank/DDBJ whole genome shotgun (WGS) entry which is preliminary data.</text>
</comment>
<evidence type="ECO:0000313" key="2">
    <source>
        <dbReference type="EMBL" id="GGQ47710.1"/>
    </source>
</evidence>
<name>A0A918B9F9_9ACTN</name>
<protein>
    <submittedName>
        <fullName evidence="2">Uncharacterized protein</fullName>
    </submittedName>
</protein>
<dbReference type="EMBL" id="BMQK01000002">
    <property type="protein sequence ID" value="GGQ47710.1"/>
    <property type="molecule type" value="Genomic_DNA"/>
</dbReference>
<keyword evidence="3" id="KW-1185">Reference proteome</keyword>
<reference evidence="2" key="2">
    <citation type="submission" date="2020-09" db="EMBL/GenBank/DDBJ databases">
        <authorList>
            <person name="Sun Q."/>
            <person name="Ohkuma M."/>
        </authorList>
    </citation>
    <scope>NUCLEOTIDE SEQUENCE</scope>
    <source>
        <strain evidence="2">JCM 3131</strain>
    </source>
</reference>
<dbReference type="Proteomes" id="UP000620156">
    <property type="component" value="Unassembled WGS sequence"/>
</dbReference>
<dbReference type="AlphaFoldDB" id="A0A918B9F9"/>
<evidence type="ECO:0000313" key="3">
    <source>
        <dbReference type="Proteomes" id="UP000620156"/>
    </source>
</evidence>
<feature type="region of interest" description="Disordered" evidence="1">
    <location>
        <begin position="1"/>
        <end position="80"/>
    </location>
</feature>